<evidence type="ECO:0000256" key="1">
    <source>
        <dbReference type="SAM" id="MobiDB-lite"/>
    </source>
</evidence>
<protein>
    <submittedName>
        <fullName evidence="2">Uncharacterized protein</fullName>
    </submittedName>
</protein>
<gene>
    <name evidence="2" type="ORF">NA56DRAFT_437643</name>
</gene>
<feature type="compositionally biased region" description="Low complexity" evidence="1">
    <location>
        <begin position="74"/>
        <end position="86"/>
    </location>
</feature>
<dbReference type="EMBL" id="KZ613470">
    <property type="protein sequence ID" value="PMD25512.1"/>
    <property type="molecule type" value="Genomic_DNA"/>
</dbReference>
<accession>A0A2J6QGZ3</accession>
<organism evidence="2 3">
    <name type="scientific">Hyaloscypha hepaticicola</name>
    <dbReference type="NCBI Taxonomy" id="2082293"/>
    <lineage>
        <taxon>Eukaryota</taxon>
        <taxon>Fungi</taxon>
        <taxon>Dikarya</taxon>
        <taxon>Ascomycota</taxon>
        <taxon>Pezizomycotina</taxon>
        <taxon>Leotiomycetes</taxon>
        <taxon>Helotiales</taxon>
        <taxon>Hyaloscyphaceae</taxon>
        <taxon>Hyaloscypha</taxon>
    </lineage>
</organism>
<evidence type="ECO:0000313" key="2">
    <source>
        <dbReference type="EMBL" id="PMD25512.1"/>
    </source>
</evidence>
<dbReference type="AlphaFoldDB" id="A0A2J6QGZ3"/>
<reference evidence="2 3" key="1">
    <citation type="submission" date="2016-05" db="EMBL/GenBank/DDBJ databases">
        <title>A degradative enzymes factory behind the ericoid mycorrhizal symbiosis.</title>
        <authorList>
            <consortium name="DOE Joint Genome Institute"/>
            <person name="Martino E."/>
            <person name="Morin E."/>
            <person name="Grelet G."/>
            <person name="Kuo A."/>
            <person name="Kohler A."/>
            <person name="Daghino S."/>
            <person name="Barry K."/>
            <person name="Choi C."/>
            <person name="Cichocki N."/>
            <person name="Clum A."/>
            <person name="Copeland A."/>
            <person name="Hainaut M."/>
            <person name="Haridas S."/>
            <person name="Labutti K."/>
            <person name="Lindquist E."/>
            <person name="Lipzen A."/>
            <person name="Khouja H.-R."/>
            <person name="Murat C."/>
            <person name="Ohm R."/>
            <person name="Olson A."/>
            <person name="Spatafora J."/>
            <person name="Veneault-Fourrey C."/>
            <person name="Henrissat B."/>
            <person name="Grigoriev I."/>
            <person name="Martin F."/>
            <person name="Perotto S."/>
        </authorList>
    </citation>
    <scope>NUCLEOTIDE SEQUENCE [LARGE SCALE GENOMIC DNA]</scope>
    <source>
        <strain evidence="2 3">UAMH 7357</strain>
    </source>
</reference>
<sequence length="113" mass="12539">MLDWSYSRHPTPYSLEILQYDQPSISPTVKQFGNQVRKPTHPKWQPSHPSKPATPSTPSYPSEKRAGLPAKPESWSSSALSSSSLQVCSRSAFLARSLSGELRGHKLTSPQTY</sequence>
<dbReference type="Proteomes" id="UP000235672">
    <property type="component" value="Unassembled WGS sequence"/>
</dbReference>
<feature type="region of interest" description="Disordered" evidence="1">
    <location>
        <begin position="32"/>
        <end position="86"/>
    </location>
</feature>
<proteinExistence type="predicted"/>
<evidence type="ECO:0000313" key="3">
    <source>
        <dbReference type="Proteomes" id="UP000235672"/>
    </source>
</evidence>
<keyword evidence="3" id="KW-1185">Reference proteome</keyword>
<name>A0A2J6QGZ3_9HELO</name>